<dbReference type="EMBL" id="JAMZIH010005400">
    <property type="protein sequence ID" value="KAJ1675252.1"/>
    <property type="molecule type" value="Genomic_DNA"/>
</dbReference>
<gene>
    <name evidence="1" type="primary">DCD1</name>
    <name evidence="1" type="ORF">EV182_001636</name>
</gene>
<keyword evidence="2" id="KW-1185">Reference proteome</keyword>
<accession>A0ACC1HJ49</accession>
<dbReference type="EC" id="3.5.4.12" evidence="1"/>
<dbReference type="Proteomes" id="UP001145114">
    <property type="component" value="Unassembled WGS sequence"/>
</dbReference>
<name>A0ACC1HJ49_9FUNG</name>
<keyword evidence="1" id="KW-0378">Hydrolase</keyword>
<evidence type="ECO:0000313" key="1">
    <source>
        <dbReference type="EMBL" id="KAJ1675252.1"/>
    </source>
</evidence>
<protein>
    <submittedName>
        <fullName evidence="1">Deoxycytidine monophosphate (dCMP) deaminase</fullName>
        <ecNumber evidence="1">3.5.4.12</ecNumber>
    </submittedName>
</protein>
<organism evidence="1 2">
    <name type="scientific">Spiromyces aspiralis</name>
    <dbReference type="NCBI Taxonomy" id="68401"/>
    <lineage>
        <taxon>Eukaryota</taxon>
        <taxon>Fungi</taxon>
        <taxon>Fungi incertae sedis</taxon>
        <taxon>Zoopagomycota</taxon>
        <taxon>Kickxellomycotina</taxon>
        <taxon>Kickxellomycetes</taxon>
        <taxon>Kickxellales</taxon>
        <taxon>Kickxellaceae</taxon>
        <taxon>Spiromyces</taxon>
    </lineage>
</organism>
<sequence length="371" mass="42181">MFIAVIGSTASGRQEIVDYLVKREGFTEAFIGKKLTREYLAGKPNEQANQDQLKSVRFDSEQELLNYVTPRWREKFVTRDLDNTWAIQLFKQRPFFLLIAVNAPLRLRFSRKKQKREKLGLPAPDFEQFVDHDDTVMFELHAKEQPIAINETMDFTFTEVNSPVPPLRALRFQTLTLHDLITLADVYISNTFSTVKDLHTHLAALNLTDPERLRPSWDTYFMLLAELAAHRSNCMKRRVGCILVRDHQIIATGYNGTPKGIRNCNEGGCPRCNVGTPRGVSLDYCLCIHAEENALLEAGRGRVGADGNCVLYCNTCPCLGCAKKIVQVGVKEVVYSREYGMDELTAKLFKEANVIMRQHAHPSLKLDIHSF</sequence>
<evidence type="ECO:0000313" key="2">
    <source>
        <dbReference type="Proteomes" id="UP001145114"/>
    </source>
</evidence>
<comment type="caution">
    <text evidence="1">The sequence shown here is derived from an EMBL/GenBank/DDBJ whole genome shotgun (WGS) entry which is preliminary data.</text>
</comment>
<proteinExistence type="predicted"/>
<reference evidence="1" key="1">
    <citation type="submission" date="2022-06" db="EMBL/GenBank/DDBJ databases">
        <title>Phylogenomic reconstructions and comparative analyses of Kickxellomycotina fungi.</title>
        <authorList>
            <person name="Reynolds N.K."/>
            <person name="Stajich J.E."/>
            <person name="Barry K."/>
            <person name="Grigoriev I.V."/>
            <person name="Crous P."/>
            <person name="Smith M.E."/>
        </authorList>
    </citation>
    <scope>NUCLEOTIDE SEQUENCE</scope>
    <source>
        <strain evidence="1">RSA 2271</strain>
    </source>
</reference>